<protein>
    <submittedName>
        <fullName evidence="2">Uncharacterized protein</fullName>
    </submittedName>
</protein>
<dbReference type="AlphaFoldDB" id="A0A6A5VWA2"/>
<name>A0A6A5VWA2_9PLEO</name>
<evidence type="ECO:0000256" key="1">
    <source>
        <dbReference type="SAM" id="MobiDB-lite"/>
    </source>
</evidence>
<proteinExistence type="predicted"/>
<gene>
    <name evidence="2" type="ORF">P154DRAFT_625762</name>
</gene>
<dbReference type="Proteomes" id="UP000799779">
    <property type="component" value="Unassembled WGS sequence"/>
</dbReference>
<dbReference type="SUPFAM" id="SSF52047">
    <property type="entry name" value="RNI-like"/>
    <property type="match status" value="1"/>
</dbReference>
<reference evidence="2" key="1">
    <citation type="journal article" date="2020" name="Stud. Mycol.">
        <title>101 Dothideomycetes genomes: a test case for predicting lifestyles and emergence of pathogens.</title>
        <authorList>
            <person name="Haridas S."/>
            <person name="Albert R."/>
            <person name="Binder M."/>
            <person name="Bloem J."/>
            <person name="Labutti K."/>
            <person name="Salamov A."/>
            <person name="Andreopoulos B."/>
            <person name="Baker S."/>
            <person name="Barry K."/>
            <person name="Bills G."/>
            <person name="Bluhm B."/>
            <person name="Cannon C."/>
            <person name="Castanera R."/>
            <person name="Culley D."/>
            <person name="Daum C."/>
            <person name="Ezra D."/>
            <person name="Gonzalez J."/>
            <person name="Henrissat B."/>
            <person name="Kuo A."/>
            <person name="Liang C."/>
            <person name="Lipzen A."/>
            <person name="Lutzoni F."/>
            <person name="Magnuson J."/>
            <person name="Mondo S."/>
            <person name="Nolan M."/>
            <person name="Ohm R."/>
            <person name="Pangilinan J."/>
            <person name="Park H.-J."/>
            <person name="Ramirez L."/>
            <person name="Alfaro M."/>
            <person name="Sun H."/>
            <person name="Tritt A."/>
            <person name="Yoshinaga Y."/>
            <person name="Zwiers L.-H."/>
            <person name="Turgeon B."/>
            <person name="Goodwin S."/>
            <person name="Spatafora J."/>
            <person name="Crous P."/>
            <person name="Grigoriev I."/>
        </authorList>
    </citation>
    <scope>NUCLEOTIDE SEQUENCE</scope>
    <source>
        <strain evidence="2">CBS 123094</strain>
    </source>
</reference>
<evidence type="ECO:0000313" key="3">
    <source>
        <dbReference type="Proteomes" id="UP000799779"/>
    </source>
</evidence>
<sequence>MTLFDHLPLDFHKLPEETILHIVSELQLLNLAEEKARKTECAAASYARDLTRPRANAKYKDLLTFCQLSKKCRRIGQEVLVRHPDLTEGGKAATQVLRLLRLLLFDNQGLATKVRELKLDLTVDWRDKETVASMLEQNPTLWGEIVKRAALVHPALVDLWEAEWDEAAREEIPEPRGHEAVDEEIPEPGDEEPRMGRFEGTKAVQALILHTTNLEKLDIADSQFQSKSLRDDVSLVLFVAWELKALKTLVLRSRLGSSDLISAFLEHPEVILLPRLKTLDLRIQEWVGHSSLVPLLVQNAGAEPWKVESLILRGWVGPEALALLLRRFEALKSLKIVVDVHERFVPMEMDEGEFALQFDMLWEAMLAVEHTLESFEFVVKRRRTKYPILFPPVLNRMEKLKVFKISGAVLFRRPFNPVSGLVEEGVVAVDSFLPPNLEHFEYAPDPISLGQIVDLCWVTAIIPRPAAGAMREITACFKQLLQILHQARPSIQSIVIPWSWYSPTDFVEIEAQLRQHGVKLLRKSKKEEMEQIRKAYEDKYLAWRPDLMEQLALYGGVEDNYHLSGELQKRDRNRDAEWEERESRVDAQGLGAELVKLRLEERDKGTQ</sequence>
<feature type="compositionally biased region" description="Acidic residues" evidence="1">
    <location>
        <begin position="181"/>
        <end position="190"/>
    </location>
</feature>
<keyword evidence="3" id="KW-1185">Reference proteome</keyword>
<evidence type="ECO:0000313" key="2">
    <source>
        <dbReference type="EMBL" id="KAF1992949.1"/>
    </source>
</evidence>
<organism evidence="2 3">
    <name type="scientific">Amniculicola lignicola CBS 123094</name>
    <dbReference type="NCBI Taxonomy" id="1392246"/>
    <lineage>
        <taxon>Eukaryota</taxon>
        <taxon>Fungi</taxon>
        <taxon>Dikarya</taxon>
        <taxon>Ascomycota</taxon>
        <taxon>Pezizomycotina</taxon>
        <taxon>Dothideomycetes</taxon>
        <taxon>Pleosporomycetidae</taxon>
        <taxon>Pleosporales</taxon>
        <taxon>Amniculicolaceae</taxon>
        <taxon>Amniculicola</taxon>
    </lineage>
</organism>
<accession>A0A6A5VWA2</accession>
<feature type="region of interest" description="Disordered" evidence="1">
    <location>
        <begin position="173"/>
        <end position="195"/>
    </location>
</feature>
<dbReference type="EMBL" id="ML977747">
    <property type="protein sequence ID" value="KAF1992949.1"/>
    <property type="molecule type" value="Genomic_DNA"/>
</dbReference>
<dbReference type="OrthoDB" id="3812586at2759"/>